<evidence type="ECO:0000313" key="8">
    <source>
        <dbReference type="EMBL" id="GAX82085.1"/>
    </source>
</evidence>
<dbReference type="InterPro" id="IPR008963">
    <property type="entry name" value="Purple_acid_Pase-like_N"/>
</dbReference>
<dbReference type="GO" id="GO:0046872">
    <property type="term" value="F:metal ion binding"/>
    <property type="evidence" value="ECO:0007669"/>
    <property type="project" value="InterPro"/>
</dbReference>
<accession>A0A250XG79</accession>
<protein>
    <recommendedName>
        <fullName evidence="5">Purple acid phosphatase</fullName>
        <ecNumber evidence="5">3.1.3.2</ecNumber>
    </recommendedName>
</protein>
<dbReference type="Pfam" id="PF14008">
    <property type="entry name" value="Metallophos_C"/>
    <property type="match status" value="1"/>
</dbReference>
<reference evidence="8 9" key="1">
    <citation type="submission" date="2017-08" db="EMBL/GenBank/DDBJ databases">
        <title>Acidophilic green algal genome provides insights into adaptation to an acidic environment.</title>
        <authorList>
            <person name="Hirooka S."/>
            <person name="Hirose Y."/>
            <person name="Kanesaki Y."/>
            <person name="Higuchi S."/>
            <person name="Fujiwara T."/>
            <person name="Onuma R."/>
            <person name="Era A."/>
            <person name="Ohbayashi R."/>
            <person name="Uzuka A."/>
            <person name="Nozaki H."/>
            <person name="Yoshikawa H."/>
            <person name="Miyagishima S.Y."/>
        </authorList>
    </citation>
    <scope>NUCLEOTIDE SEQUENCE [LARGE SCALE GENOMIC DNA]</scope>
    <source>
        <strain evidence="8 9">NIES-2499</strain>
    </source>
</reference>
<feature type="domain" description="Calcineurin-like phosphoesterase" evidence="6">
    <location>
        <begin position="237"/>
        <end position="448"/>
    </location>
</feature>
<keyword evidence="4" id="KW-0325">Glycoprotein</keyword>
<dbReference type="OrthoDB" id="407721at2759"/>
<dbReference type="Gene3D" id="2.60.40.380">
    <property type="entry name" value="Purple acid phosphatase-like, N-terminal"/>
    <property type="match status" value="1"/>
</dbReference>
<feature type="chain" id="PRO_5011825537" description="Purple acid phosphatase" evidence="5">
    <location>
        <begin position="29"/>
        <end position="632"/>
    </location>
</feature>
<comment type="catalytic activity">
    <reaction evidence="5">
        <text>a phosphate monoester + H2O = an alcohol + phosphate</text>
        <dbReference type="Rhea" id="RHEA:15017"/>
        <dbReference type="ChEBI" id="CHEBI:15377"/>
        <dbReference type="ChEBI" id="CHEBI:30879"/>
        <dbReference type="ChEBI" id="CHEBI:43474"/>
        <dbReference type="ChEBI" id="CHEBI:67140"/>
        <dbReference type="EC" id="3.1.3.2"/>
    </reaction>
</comment>
<name>A0A250XG79_9CHLO</name>
<evidence type="ECO:0000256" key="3">
    <source>
        <dbReference type="ARBA" id="ARBA00022801"/>
    </source>
</evidence>
<dbReference type="AlphaFoldDB" id="A0A250XG79"/>
<gene>
    <name evidence="8" type="ORF">CEUSTIGMA_g9513.t1</name>
</gene>
<evidence type="ECO:0000313" key="9">
    <source>
        <dbReference type="Proteomes" id="UP000232323"/>
    </source>
</evidence>
<dbReference type="SUPFAM" id="SSF56300">
    <property type="entry name" value="Metallo-dependent phosphatases"/>
    <property type="match status" value="1"/>
</dbReference>
<keyword evidence="2 5" id="KW-0732">Signal</keyword>
<proteinExistence type="inferred from homology"/>
<dbReference type="SUPFAM" id="SSF49363">
    <property type="entry name" value="Purple acid phosphatase, N-terminal domain"/>
    <property type="match status" value="1"/>
</dbReference>
<dbReference type="PANTHER" id="PTHR22953:SF153">
    <property type="entry name" value="PURPLE ACID PHOSPHATASE"/>
    <property type="match status" value="1"/>
</dbReference>
<evidence type="ECO:0000256" key="4">
    <source>
        <dbReference type="ARBA" id="ARBA00023180"/>
    </source>
</evidence>
<evidence type="ECO:0000256" key="5">
    <source>
        <dbReference type="RuleBase" id="RU361203"/>
    </source>
</evidence>
<dbReference type="CDD" id="cd00839">
    <property type="entry name" value="MPP_PAPs"/>
    <property type="match status" value="1"/>
</dbReference>
<feature type="signal peptide" evidence="5">
    <location>
        <begin position="1"/>
        <end position="28"/>
    </location>
</feature>
<evidence type="ECO:0000256" key="1">
    <source>
        <dbReference type="ARBA" id="ARBA00008723"/>
    </source>
</evidence>
<keyword evidence="3 5" id="KW-0378">Hydrolase</keyword>
<dbReference type="Proteomes" id="UP000232323">
    <property type="component" value="Unassembled WGS sequence"/>
</dbReference>
<organism evidence="8 9">
    <name type="scientific">Chlamydomonas eustigma</name>
    <dbReference type="NCBI Taxonomy" id="1157962"/>
    <lineage>
        <taxon>Eukaryota</taxon>
        <taxon>Viridiplantae</taxon>
        <taxon>Chlorophyta</taxon>
        <taxon>core chlorophytes</taxon>
        <taxon>Chlorophyceae</taxon>
        <taxon>CS clade</taxon>
        <taxon>Chlamydomonadales</taxon>
        <taxon>Chlamydomonadaceae</taxon>
        <taxon>Chlamydomonas</taxon>
    </lineage>
</organism>
<dbReference type="InterPro" id="IPR025733">
    <property type="entry name" value="PAPs_C"/>
</dbReference>
<dbReference type="InterPro" id="IPR039331">
    <property type="entry name" value="PAPs-like"/>
</dbReference>
<dbReference type="InterPro" id="IPR041792">
    <property type="entry name" value="MPP_PAP"/>
</dbReference>
<dbReference type="GO" id="GO:0003993">
    <property type="term" value="F:acid phosphatase activity"/>
    <property type="evidence" value="ECO:0007669"/>
    <property type="project" value="UniProtKB-EC"/>
</dbReference>
<evidence type="ECO:0000259" key="6">
    <source>
        <dbReference type="Pfam" id="PF00149"/>
    </source>
</evidence>
<keyword evidence="9" id="KW-1185">Reference proteome</keyword>
<dbReference type="Pfam" id="PF00149">
    <property type="entry name" value="Metallophos"/>
    <property type="match status" value="1"/>
</dbReference>
<dbReference type="STRING" id="1157962.A0A250XG79"/>
<dbReference type="EMBL" id="BEGY01000075">
    <property type="protein sequence ID" value="GAX82085.1"/>
    <property type="molecule type" value="Genomic_DNA"/>
</dbReference>
<dbReference type="Gene3D" id="3.60.21.10">
    <property type="match status" value="2"/>
</dbReference>
<dbReference type="InterPro" id="IPR004843">
    <property type="entry name" value="Calcineurin-like_PHP"/>
</dbReference>
<dbReference type="PANTHER" id="PTHR22953">
    <property type="entry name" value="ACID PHOSPHATASE RELATED"/>
    <property type="match status" value="1"/>
</dbReference>
<feature type="domain" description="Purple acid phosphatase C-terminal" evidence="7">
    <location>
        <begin position="560"/>
        <end position="600"/>
    </location>
</feature>
<evidence type="ECO:0000259" key="7">
    <source>
        <dbReference type="Pfam" id="PF14008"/>
    </source>
</evidence>
<dbReference type="EC" id="3.1.3.2" evidence="5"/>
<evidence type="ECO:0000256" key="2">
    <source>
        <dbReference type="ARBA" id="ARBA00022729"/>
    </source>
</evidence>
<comment type="caution">
    <text evidence="8">The sequence shown here is derived from an EMBL/GenBank/DDBJ whole genome shotgun (WGS) entry which is preliminary data.</text>
</comment>
<comment type="similarity">
    <text evidence="1 5">Belongs to the metallophosphoesterase superfamily. Purple acid phosphatase family.</text>
</comment>
<sequence length="632" mass="70396">MLKHISSSNNVIFLALLPLALFSATSLAKRGEEHAKRAELYRKLIAEVGTSAFSYHNTTLCDPAIVGSYDACFNAGIKAVGNNDYPLTAPEVSFPVAGEPWGVSLTGPYPDGVTYRISWQSGNYSIGPLDTLVAPDTASMKPVVMLTHNGKTRMHKGTSITYKRAFTDASLQNFDYLSPVINHVVLPNLMPGKKYTYMVGMDNMLSKSFTFKTLPLLKNVYPLRIGLMADAGQTVNTTVTRDHLIASKPHMIINVGDFSYADDYSAANCESPFAGFTTCQPRWDAYAKMWEPAWSIAPVISCAGDHEIENDGINATMSYLDQDFSYPTNYPFLAYASRYPVPGVYSDFGNINNNMYYSTTIAGKIRVIVMNNYYAYGPGTKQYNWAIDELTNKFDRSVTPWLFVMIHAPPYHTYYTHYKEMECFRGVYEDYFYAAGVDLVLNGHVHAYERTHPMYNYQEDTCGAVYITMGDGGNIEGPYRFFVDQLDPLQNNSSFCSQLSYNGMGPNGNLMSNITPGRQWGPSYQIAWNPPTCQTITFQPSNSITGGTPLVLETNSTTLGFCQNSQPTWSAHRDPSFGHGILEMLSDTELTMTWNRNVDGVSTMADSVTLSRVSGCDAKRKSMLKKLRRQSL</sequence>
<dbReference type="InterPro" id="IPR029052">
    <property type="entry name" value="Metallo-depent_PP-like"/>
</dbReference>